<dbReference type="EMBL" id="CM042044">
    <property type="protein sequence ID" value="KAI3686707.1"/>
    <property type="molecule type" value="Genomic_DNA"/>
</dbReference>
<keyword evidence="2" id="KW-1185">Reference proteome</keyword>
<protein>
    <submittedName>
        <fullName evidence="1">Uncharacterized protein</fullName>
    </submittedName>
</protein>
<reference evidence="1 2" key="2">
    <citation type="journal article" date="2022" name="Mol. Ecol. Resour.">
        <title>The genomes of chicory, endive, great burdock and yacon provide insights into Asteraceae paleo-polyploidization history and plant inulin production.</title>
        <authorList>
            <person name="Fan W."/>
            <person name="Wang S."/>
            <person name="Wang H."/>
            <person name="Wang A."/>
            <person name="Jiang F."/>
            <person name="Liu H."/>
            <person name="Zhao H."/>
            <person name="Xu D."/>
            <person name="Zhang Y."/>
        </authorList>
    </citation>
    <scope>NUCLEOTIDE SEQUENCE [LARGE SCALE GENOMIC DNA]</scope>
    <source>
        <strain evidence="2">cv. Yunnan</strain>
        <tissue evidence="1">Leaves</tissue>
    </source>
</reference>
<name>A0ACB8YLW1_9ASTR</name>
<gene>
    <name evidence="1" type="ORF">L1987_80391</name>
</gene>
<proteinExistence type="predicted"/>
<evidence type="ECO:0000313" key="2">
    <source>
        <dbReference type="Proteomes" id="UP001056120"/>
    </source>
</evidence>
<dbReference type="Proteomes" id="UP001056120">
    <property type="component" value="Linkage Group LG27"/>
</dbReference>
<reference evidence="2" key="1">
    <citation type="journal article" date="2022" name="Mol. Ecol. Resour.">
        <title>The genomes of chicory, endive, great burdock and yacon provide insights into Asteraceae palaeo-polyploidization history and plant inulin production.</title>
        <authorList>
            <person name="Fan W."/>
            <person name="Wang S."/>
            <person name="Wang H."/>
            <person name="Wang A."/>
            <person name="Jiang F."/>
            <person name="Liu H."/>
            <person name="Zhao H."/>
            <person name="Xu D."/>
            <person name="Zhang Y."/>
        </authorList>
    </citation>
    <scope>NUCLEOTIDE SEQUENCE [LARGE SCALE GENOMIC DNA]</scope>
    <source>
        <strain evidence="2">cv. Yunnan</strain>
    </source>
</reference>
<evidence type="ECO:0000313" key="1">
    <source>
        <dbReference type="EMBL" id="KAI3686707.1"/>
    </source>
</evidence>
<comment type="caution">
    <text evidence="1">The sequence shown here is derived from an EMBL/GenBank/DDBJ whole genome shotgun (WGS) entry which is preliminary data.</text>
</comment>
<organism evidence="1 2">
    <name type="scientific">Smallanthus sonchifolius</name>
    <dbReference type="NCBI Taxonomy" id="185202"/>
    <lineage>
        <taxon>Eukaryota</taxon>
        <taxon>Viridiplantae</taxon>
        <taxon>Streptophyta</taxon>
        <taxon>Embryophyta</taxon>
        <taxon>Tracheophyta</taxon>
        <taxon>Spermatophyta</taxon>
        <taxon>Magnoliopsida</taxon>
        <taxon>eudicotyledons</taxon>
        <taxon>Gunneridae</taxon>
        <taxon>Pentapetalae</taxon>
        <taxon>asterids</taxon>
        <taxon>campanulids</taxon>
        <taxon>Asterales</taxon>
        <taxon>Asteraceae</taxon>
        <taxon>Asteroideae</taxon>
        <taxon>Heliantheae alliance</taxon>
        <taxon>Millerieae</taxon>
        <taxon>Smallanthus</taxon>
    </lineage>
</organism>
<accession>A0ACB8YLW1</accession>
<sequence length="659" mass="74192">MDRRVEYKHNQMALLDPGMFEAVNYQGIINFLNRSRLHLALSANPYISLPYIQQFWDTVQQDTNVNPHVLRATVNNTDVAISVDTIRVALALGGENDDPSLPGNLIMGFFQMMGYIGRQNDTQARKGRLVGEWRYFMHVIIQCLSPRKAGQGFLMYPRFIQMILNHLIPNLSQHPQRLTLTPMTKRIFTHYTKVKQQNADLIPVPTPLFGHIINPDYVVPPNNNWFHPEVLAHDQDQQQQKQAHFQPQIEPQQQQAQVEPQPNVQQQVQQPVQQENTQENEPIDIHANVDVDMHDNPDLGLNMDDIQDDIVQSPIHEVEGNVVDTSTSDSIVLDADEPESDSSRDFSLGSYERLASFPLANAGKRVKPQAKKPRRKSTRDPPSGVVIGKRTLPDESSDSDDDFVPATKSQKLMAASIVAAASAQGVEDAKFVDSLLITPKPSQHTSPIITPASNVPAQSQVGRQVDVLLAADSKRELVIQYQSKQLLDMKLLFSKLAERLDAQGEMRLKDVCHNVEIQRKDDDVNDPSGNIEGDRQYVDVNPVSRVQGESKYASIEGSKKGSEANDEILLLEFFQNDSDIEDEVEKLECLDDIDELFDDLEDEILNTKVEEREIVEIEIEKSTAEVTYEGCDGLNVPYNFIKDDVCAGSKLLENWKSSS</sequence>